<accession>A0A0N5C7P9</accession>
<proteinExistence type="inferred from homology"/>
<dbReference type="AlphaFoldDB" id="A0A0N5C7P9"/>
<dbReference type="InterPro" id="IPR009006">
    <property type="entry name" value="Ala_racemase/Decarboxylase_C"/>
</dbReference>
<dbReference type="WBParaSite" id="SPAL_0001396000.1">
    <property type="protein sequence ID" value="SPAL_0001396000.1"/>
    <property type="gene ID" value="SPAL_0001396000"/>
</dbReference>
<keyword evidence="4" id="KW-1185">Reference proteome</keyword>
<dbReference type="InterPro" id="IPR022643">
    <property type="entry name" value="De-COase2_C"/>
</dbReference>
<dbReference type="Gene3D" id="2.40.37.10">
    <property type="entry name" value="Lyase, Ornithine Decarboxylase, Chain A, domain 1"/>
    <property type="match status" value="1"/>
</dbReference>
<sequence length="497" mass="56276">MNFKNNNRLEIIDKKPVSVFNDRRSSEAFARDIVNIKNISGDSKPFYVMDLGRVQDLINFWTSNLPRVQPYYAVNCNYDTVLMNVLASSPSMGFFANSKEMVEKIFEFTDDSSRIFYGNSLLTGNNLNIAVKRNIPYITFYSLYDLKKIALQCPEVKLVLEVNIPSDVLSEDPSTHMGASIEEVPSILAAIYKLNLHLVGFSFSVGQDRQHPMAYRNAFTVIHSLFEMAEDFGLGKMSFINIGSGFSASNILEGRQFKIIADEINNSIDYFFPSTEYPDLNISAKPGKFFAASAFSLLTNIISKDIVDADAIVHQNYSTQRSAYVYKVNEGCYGSFSCKINNTIIPKCSPLFDEDASEDGQHFYGSVIGPSDCQIDIIQEVCHFRKMDVGEWLIWENMGAYSLSSYEEPFDLETTESLPPPVFYFVSNEDWQGIIGGSNKMNDQNCLESFYYQSLLTESVVGSIEDVHSITSTEEYEDEDTMEKLQELFNFFESVYS</sequence>
<dbReference type="SUPFAM" id="SSF50621">
    <property type="entry name" value="Alanine racemase C-terminal domain-like"/>
    <property type="match status" value="1"/>
</dbReference>
<feature type="domain" description="Orn/DAP/Arg decarboxylase 2 C-terminal" evidence="2">
    <location>
        <begin position="46"/>
        <end position="399"/>
    </location>
</feature>
<dbReference type="PRINTS" id="PR01179">
    <property type="entry name" value="ODADCRBXLASE"/>
</dbReference>
<dbReference type="Gene3D" id="3.20.20.10">
    <property type="entry name" value="Alanine racemase"/>
    <property type="match status" value="1"/>
</dbReference>
<dbReference type="SUPFAM" id="SSF51419">
    <property type="entry name" value="PLP-binding barrel"/>
    <property type="match status" value="1"/>
</dbReference>
<evidence type="ECO:0000259" key="3">
    <source>
        <dbReference type="Pfam" id="PF02784"/>
    </source>
</evidence>
<dbReference type="Pfam" id="PF02784">
    <property type="entry name" value="Orn_Arg_deC_N"/>
    <property type="match status" value="1"/>
</dbReference>
<organism evidence="4 5">
    <name type="scientific">Strongyloides papillosus</name>
    <name type="common">Intestinal threadworm</name>
    <dbReference type="NCBI Taxonomy" id="174720"/>
    <lineage>
        <taxon>Eukaryota</taxon>
        <taxon>Metazoa</taxon>
        <taxon>Ecdysozoa</taxon>
        <taxon>Nematoda</taxon>
        <taxon>Chromadorea</taxon>
        <taxon>Rhabditida</taxon>
        <taxon>Tylenchina</taxon>
        <taxon>Panagrolaimomorpha</taxon>
        <taxon>Strongyloidoidea</taxon>
        <taxon>Strongyloididae</taxon>
        <taxon>Strongyloides</taxon>
    </lineage>
</organism>
<dbReference type="InterPro" id="IPR002433">
    <property type="entry name" value="Orn_de-COase"/>
</dbReference>
<dbReference type="InterPro" id="IPR029066">
    <property type="entry name" value="PLP-binding_barrel"/>
</dbReference>
<dbReference type="GO" id="GO:0003824">
    <property type="term" value="F:catalytic activity"/>
    <property type="evidence" value="ECO:0007669"/>
    <property type="project" value="InterPro"/>
</dbReference>
<comment type="similarity">
    <text evidence="1">Belongs to the Orn/Lys/Arg decarboxylase class-II family.</text>
</comment>
<name>A0A0N5C7P9_STREA</name>
<dbReference type="Proteomes" id="UP000046392">
    <property type="component" value="Unplaced"/>
</dbReference>
<dbReference type="Pfam" id="PF00278">
    <property type="entry name" value="Orn_DAP_Arg_deC"/>
    <property type="match status" value="1"/>
</dbReference>
<dbReference type="PRINTS" id="PR01182">
    <property type="entry name" value="ORNDCRBXLASE"/>
</dbReference>
<evidence type="ECO:0000313" key="5">
    <source>
        <dbReference type="WBParaSite" id="SPAL_0001396000.1"/>
    </source>
</evidence>
<evidence type="ECO:0000313" key="4">
    <source>
        <dbReference type="Proteomes" id="UP000046392"/>
    </source>
</evidence>
<dbReference type="PANTHER" id="PTHR11482">
    <property type="entry name" value="ARGININE/DIAMINOPIMELATE/ORNITHINE DECARBOXYLASE"/>
    <property type="match status" value="1"/>
</dbReference>
<dbReference type="STRING" id="174720.A0A0N5C7P9"/>
<reference evidence="5" key="1">
    <citation type="submission" date="2017-02" db="UniProtKB">
        <authorList>
            <consortium name="WormBaseParasite"/>
        </authorList>
    </citation>
    <scope>IDENTIFICATION</scope>
</reference>
<evidence type="ECO:0000259" key="2">
    <source>
        <dbReference type="Pfam" id="PF00278"/>
    </source>
</evidence>
<dbReference type="InterPro" id="IPR022644">
    <property type="entry name" value="De-COase2_N"/>
</dbReference>
<protein>
    <submittedName>
        <fullName evidence="5">Orn_Arg_deC_N domain-containing protein</fullName>
    </submittedName>
</protein>
<evidence type="ECO:0000256" key="1">
    <source>
        <dbReference type="RuleBase" id="RU003737"/>
    </source>
</evidence>
<dbReference type="InterPro" id="IPR000183">
    <property type="entry name" value="Orn/DAP/Arg_de-COase"/>
</dbReference>
<dbReference type="GO" id="GO:0006596">
    <property type="term" value="P:polyamine biosynthetic process"/>
    <property type="evidence" value="ECO:0007669"/>
    <property type="project" value="InterPro"/>
</dbReference>
<feature type="domain" description="Orn/DAP/Arg decarboxylase 2 N-terminal" evidence="3">
    <location>
        <begin position="52"/>
        <end position="292"/>
    </location>
</feature>
<dbReference type="PANTHER" id="PTHR11482:SF56">
    <property type="entry name" value="ANTIZYME INHIBITOR 1"/>
    <property type="match status" value="1"/>
</dbReference>